<organism evidence="2 3">
    <name type="scientific">Methylobacterium phyllostachyos</name>
    <dbReference type="NCBI Taxonomy" id="582672"/>
    <lineage>
        <taxon>Bacteria</taxon>
        <taxon>Pseudomonadati</taxon>
        <taxon>Pseudomonadota</taxon>
        <taxon>Alphaproteobacteria</taxon>
        <taxon>Hyphomicrobiales</taxon>
        <taxon>Methylobacteriaceae</taxon>
        <taxon>Methylobacterium</taxon>
    </lineage>
</organism>
<proteinExistence type="predicted"/>
<dbReference type="STRING" id="582672.SAMN05216360_104208"/>
<dbReference type="OrthoDB" id="8005965at2"/>
<reference evidence="3" key="1">
    <citation type="submission" date="2016-10" db="EMBL/GenBank/DDBJ databases">
        <authorList>
            <person name="Varghese N."/>
            <person name="Submissions S."/>
        </authorList>
    </citation>
    <scope>NUCLEOTIDE SEQUENCE [LARGE SCALE GENOMIC DNA]</scope>
    <source>
        <strain evidence="3">BL47</strain>
    </source>
</reference>
<accession>A0A1G9X1B8</accession>
<evidence type="ECO:0000256" key="1">
    <source>
        <dbReference type="SAM" id="MobiDB-lite"/>
    </source>
</evidence>
<gene>
    <name evidence="2" type="ORF">SAMN05216360_104208</name>
</gene>
<feature type="compositionally biased region" description="Low complexity" evidence="1">
    <location>
        <begin position="75"/>
        <end position="86"/>
    </location>
</feature>
<protein>
    <submittedName>
        <fullName evidence="2">Uncharacterized protein</fullName>
    </submittedName>
</protein>
<dbReference type="RefSeq" id="WP_091714841.1">
    <property type="nucleotide sequence ID" value="NZ_FNHS01000004.1"/>
</dbReference>
<keyword evidence="3" id="KW-1185">Reference proteome</keyword>
<dbReference type="Proteomes" id="UP000198704">
    <property type="component" value="Unassembled WGS sequence"/>
</dbReference>
<dbReference type="AlphaFoldDB" id="A0A1G9X1B8"/>
<evidence type="ECO:0000313" key="3">
    <source>
        <dbReference type="Proteomes" id="UP000198704"/>
    </source>
</evidence>
<name>A0A1G9X1B8_9HYPH</name>
<feature type="region of interest" description="Disordered" evidence="1">
    <location>
        <begin position="73"/>
        <end position="130"/>
    </location>
</feature>
<dbReference type="EMBL" id="FNHS01000004">
    <property type="protein sequence ID" value="SDM90502.1"/>
    <property type="molecule type" value="Genomic_DNA"/>
</dbReference>
<feature type="compositionally biased region" description="Pro residues" evidence="1">
    <location>
        <begin position="97"/>
        <end position="109"/>
    </location>
</feature>
<sequence length="130" mass="13699">MRTAFGDGLVTLDARETRARLAEAMAAAKAHPAFAAGPRSKSLQDAVGAVERGLMMASREAIHALDVALAEADRPPTATTTAEAHAQIVEDLDRDPPPAPSRSGPPLPPLGRGRVLVPPPRPRPQHPRQS</sequence>
<evidence type="ECO:0000313" key="2">
    <source>
        <dbReference type="EMBL" id="SDM90502.1"/>
    </source>
</evidence>